<evidence type="ECO:0000313" key="2">
    <source>
        <dbReference type="EMBL" id="EER09475.1"/>
    </source>
</evidence>
<accession>C5L168</accession>
<gene>
    <name evidence="2" type="ORF">Pmar_PMAR016406</name>
</gene>
<protein>
    <submittedName>
        <fullName evidence="2">Uncharacterized protein</fullName>
    </submittedName>
</protein>
<feature type="compositionally biased region" description="Low complexity" evidence="1">
    <location>
        <begin position="297"/>
        <end position="310"/>
    </location>
</feature>
<dbReference type="GeneID" id="9052371"/>
<dbReference type="OMA" id="RAHHKLI"/>
<evidence type="ECO:0000256" key="1">
    <source>
        <dbReference type="SAM" id="MobiDB-lite"/>
    </source>
</evidence>
<dbReference type="OrthoDB" id="10517691at2759"/>
<feature type="region of interest" description="Disordered" evidence="1">
    <location>
        <begin position="292"/>
        <end position="317"/>
    </location>
</feature>
<organism evidence="3">
    <name type="scientific">Perkinsus marinus (strain ATCC 50983 / TXsc)</name>
    <dbReference type="NCBI Taxonomy" id="423536"/>
    <lineage>
        <taxon>Eukaryota</taxon>
        <taxon>Sar</taxon>
        <taxon>Alveolata</taxon>
        <taxon>Perkinsozoa</taxon>
        <taxon>Perkinsea</taxon>
        <taxon>Perkinsida</taxon>
        <taxon>Perkinsidae</taxon>
        <taxon>Perkinsus</taxon>
    </lineage>
</organism>
<proteinExistence type="predicted"/>
<evidence type="ECO:0000313" key="3">
    <source>
        <dbReference type="Proteomes" id="UP000007800"/>
    </source>
</evidence>
<dbReference type="EMBL" id="GG678232">
    <property type="protein sequence ID" value="EER09475.1"/>
    <property type="molecule type" value="Genomic_DNA"/>
</dbReference>
<keyword evidence="3" id="KW-1185">Reference proteome</keyword>
<name>C5L168_PERM5</name>
<dbReference type="AlphaFoldDB" id="C5L168"/>
<dbReference type="RefSeq" id="XP_002777659.1">
    <property type="nucleotide sequence ID" value="XM_002777613.1"/>
</dbReference>
<dbReference type="Proteomes" id="UP000007800">
    <property type="component" value="Unassembled WGS sequence"/>
</dbReference>
<reference evidence="2 3" key="1">
    <citation type="submission" date="2008-07" db="EMBL/GenBank/DDBJ databases">
        <authorList>
            <person name="El-Sayed N."/>
            <person name="Caler E."/>
            <person name="Inman J."/>
            <person name="Amedeo P."/>
            <person name="Hass B."/>
            <person name="Wortman J."/>
        </authorList>
    </citation>
    <scope>NUCLEOTIDE SEQUENCE [LARGE SCALE GENOMIC DNA]</scope>
    <source>
        <strain evidence="3">ATCC 50983 / TXsc</strain>
    </source>
</reference>
<dbReference type="InParanoid" id="C5L168"/>
<sequence length="317" mass="34203">MPMNPTEKERHLARAVCMGGDVKVLAGIDVGYEQALLRLMYGDEEPSALTTASKSSNPRKKRPAILPAEPMDKRQRLALPLSMMEGHNGEYLDKVPLAEDTVKRRLISRTAYRGGVSKEACNAIKAVAWTLISSLAGLILEDKKNLDAAKHRCSQSSMMQDDVSGSIGGSGSCTKVVTDTRPALSMLATLSAKDRSTSSSSSIQLREVSTESSLLDCSVDTDILMGQDDRITAAHVYYTLNLIQGRFSGPCTLRQLPLKIPRQFWPVWLARAHHKLIQLYIRQSSMTDIATQPPLPLSSSSSTSSSLGASGAAGGIG</sequence>